<dbReference type="EC" id="1.14.11.33" evidence="8"/>
<dbReference type="GO" id="GO:0035516">
    <property type="term" value="F:broad specificity oxidative DNA demethylase activity"/>
    <property type="evidence" value="ECO:0007669"/>
    <property type="project" value="UniProtKB-EC"/>
</dbReference>
<gene>
    <name evidence="8" type="primary">alkB</name>
    <name evidence="8" type="ORF">GTU67_13305</name>
</gene>
<dbReference type="PANTHER" id="PTHR16557:SF2">
    <property type="entry name" value="NUCLEIC ACID DIOXYGENASE ALKBH1"/>
    <property type="match status" value="1"/>
</dbReference>
<evidence type="ECO:0000313" key="8">
    <source>
        <dbReference type="EMBL" id="MBC2770887.1"/>
    </source>
</evidence>
<dbReference type="InterPro" id="IPR037151">
    <property type="entry name" value="AlkB-like_sf"/>
</dbReference>
<dbReference type="PROSITE" id="PS51471">
    <property type="entry name" value="FE2OG_OXY"/>
    <property type="match status" value="1"/>
</dbReference>
<organism evidence="8 9">
    <name type="scientific">Pusillimonas minor</name>
    <dbReference type="NCBI Taxonomy" id="2697024"/>
    <lineage>
        <taxon>Bacteria</taxon>
        <taxon>Pseudomonadati</taxon>
        <taxon>Pseudomonadota</taxon>
        <taxon>Betaproteobacteria</taxon>
        <taxon>Burkholderiales</taxon>
        <taxon>Alcaligenaceae</taxon>
        <taxon>Pusillimonas</taxon>
    </lineage>
</organism>
<evidence type="ECO:0000259" key="7">
    <source>
        <dbReference type="PROSITE" id="PS51471"/>
    </source>
</evidence>
<sequence>MQQLDLIGDVRAQGLSAQQIGPQACIFRGFLREDAAGFLADLAAVLRASPWRRMPTARGWMSVEQSNCGSHGWVSDKKGYRYSLFDPLTGEPWPDMPALWRQRAVEAAESAGFARFSPQACLLNRYGPKSKMGLHQDRDEEDVAAPIVSMSFGLPAVFLFGGLKRTDPVEKYLLEHGDVLVWGGVDRLRFHGVMPVRQASHALLGEQRLNLTFRRVLR</sequence>
<dbReference type="AlphaFoldDB" id="A0A842HRE9"/>
<keyword evidence="3 8" id="KW-0560">Oxidoreductase</keyword>
<dbReference type="Proteomes" id="UP000545386">
    <property type="component" value="Unassembled WGS sequence"/>
</dbReference>
<feature type="binding site" evidence="6">
    <location>
        <position position="191"/>
    </location>
    <ligand>
        <name>Fe cation</name>
        <dbReference type="ChEBI" id="CHEBI:24875"/>
        <note>catalytic</note>
    </ligand>
</feature>
<evidence type="ECO:0000256" key="6">
    <source>
        <dbReference type="PIRSR" id="PIRSR604574-2"/>
    </source>
</evidence>
<keyword evidence="9" id="KW-1185">Reference proteome</keyword>
<feature type="binding site" evidence="5">
    <location>
        <position position="139"/>
    </location>
    <ligand>
        <name>substrate</name>
    </ligand>
</feature>
<dbReference type="NCBIfam" id="NF011930">
    <property type="entry name" value="PRK15401.1"/>
    <property type="match status" value="1"/>
</dbReference>
<evidence type="ECO:0000256" key="5">
    <source>
        <dbReference type="PIRSR" id="PIRSR604574-1"/>
    </source>
</evidence>
<keyword evidence="4 6" id="KW-0408">Iron</keyword>
<evidence type="ECO:0000256" key="4">
    <source>
        <dbReference type="ARBA" id="ARBA00023004"/>
    </source>
</evidence>
<feature type="domain" description="Fe2OG dioxygenase" evidence="7">
    <location>
        <begin position="117"/>
        <end position="217"/>
    </location>
</feature>
<feature type="binding site" evidence="6">
    <location>
        <position position="135"/>
    </location>
    <ligand>
        <name>Fe cation</name>
        <dbReference type="ChEBI" id="CHEBI:24875"/>
        <note>catalytic</note>
    </ligand>
</feature>
<protein>
    <submittedName>
        <fullName evidence="8">DNA oxidative demethylase AlkB</fullName>
        <ecNumber evidence="8">1.14.11.33</ecNumber>
    </submittedName>
</protein>
<dbReference type="InterPro" id="IPR027450">
    <property type="entry name" value="AlkB-like"/>
</dbReference>
<keyword evidence="8" id="KW-0489">Methyltransferase</keyword>
<dbReference type="Gene3D" id="2.60.120.590">
    <property type="entry name" value="Alpha-ketoglutarate-dependent dioxygenase AlkB-like"/>
    <property type="match status" value="1"/>
</dbReference>
<keyword evidence="1 6" id="KW-0479">Metal-binding</keyword>
<reference evidence="8 9" key="1">
    <citation type="submission" date="2020-08" db="EMBL/GenBank/DDBJ databases">
        <title>Paraeoetvoesia sp. YC-7-48 draft genome sequence.</title>
        <authorList>
            <person name="Yao L."/>
        </authorList>
    </citation>
    <scope>NUCLEOTIDE SEQUENCE [LARGE SCALE GENOMIC DNA]</scope>
    <source>
        <strain evidence="9">YC-7-48</strain>
    </source>
</reference>
<feature type="binding site" evidence="5">
    <location>
        <begin position="80"/>
        <end position="82"/>
    </location>
    <ligand>
        <name>substrate</name>
    </ligand>
</feature>
<dbReference type="InterPro" id="IPR005123">
    <property type="entry name" value="Oxoglu/Fe-dep_dioxygenase_dom"/>
</dbReference>
<name>A0A842HRE9_9BURK</name>
<dbReference type="GO" id="GO:0035513">
    <property type="term" value="P:oxidative RNA demethylation"/>
    <property type="evidence" value="ECO:0007669"/>
    <property type="project" value="TreeGrafter"/>
</dbReference>
<feature type="binding site" evidence="6">
    <location>
        <position position="137"/>
    </location>
    <ligand>
        <name>Fe cation</name>
        <dbReference type="ChEBI" id="CHEBI:24875"/>
        <note>catalytic</note>
    </ligand>
</feature>
<evidence type="ECO:0000313" key="9">
    <source>
        <dbReference type="Proteomes" id="UP000545386"/>
    </source>
</evidence>
<dbReference type="GO" id="GO:0008168">
    <property type="term" value="F:methyltransferase activity"/>
    <property type="evidence" value="ECO:0007669"/>
    <property type="project" value="UniProtKB-KW"/>
</dbReference>
<proteinExistence type="predicted"/>
<dbReference type="GO" id="GO:0008198">
    <property type="term" value="F:ferrous iron binding"/>
    <property type="evidence" value="ECO:0007669"/>
    <property type="project" value="TreeGrafter"/>
</dbReference>
<dbReference type="SUPFAM" id="SSF51197">
    <property type="entry name" value="Clavaminate synthase-like"/>
    <property type="match status" value="1"/>
</dbReference>
<dbReference type="GO" id="GO:0035515">
    <property type="term" value="F:oxidative RNA demethylase activity"/>
    <property type="evidence" value="ECO:0007669"/>
    <property type="project" value="TreeGrafter"/>
</dbReference>
<evidence type="ECO:0000256" key="3">
    <source>
        <dbReference type="ARBA" id="ARBA00023002"/>
    </source>
</evidence>
<accession>A0A842HRE9</accession>
<comment type="cofactor">
    <cofactor evidence="6">
        <name>Fe(2+)</name>
        <dbReference type="ChEBI" id="CHEBI:29033"/>
    </cofactor>
    <text evidence="6">Binds 1 Fe(2+) ion per subunit.</text>
</comment>
<dbReference type="GO" id="GO:0032259">
    <property type="term" value="P:methylation"/>
    <property type="evidence" value="ECO:0007669"/>
    <property type="project" value="UniProtKB-KW"/>
</dbReference>
<evidence type="ECO:0000256" key="1">
    <source>
        <dbReference type="ARBA" id="ARBA00022723"/>
    </source>
</evidence>
<feature type="binding site" evidence="5">
    <location>
        <position position="165"/>
    </location>
    <ligand>
        <name>substrate</name>
    </ligand>
</feature>
<keyword evidence="2" id="KW-0223">Dioxygenase</keyword>
<keyword evidence="8" id="KW-0808">Transferase</keyword>
<dbReference type="EMBL" id="JACJUU010000014">
    <property type="protein sequence ID" value="MBC2770887.1"/>
    <property type="molecule type" value="Genomic_DNA"/>
</dbReference>
<feature type="binding site" evidence="5">
    <location>
        <begin position="208"/>
        <end position="214"/>
    </location>
    <ligand>
        <name>2-oxoglutarate</name>
        <dbReference type="ChEBI" id="CHEBI:16810"/>
    </ligand>
</feature>
<comment type="caution">
    <text evidence="8">The sequence shown here is derived from an EMBL/GenBank/DDBJ whole genome shotgun (WGS) entry which is preliminary data.</text>
</comment>
<dbReference type="InterPro" id="IPR004574">
    <property type="entry name" value="Alkb"/>
</dbReference>
<feature type="binding site" evidence="5">
    <location>
        <begin position="124"/>
        <end position="126"/>
    </location>
    <ligand>
        <name>2-oxoglutarate</name>
        <dbReference type="ChEBI" id="CHEBI:16810"/>
    </ligand>
</feature>
<dbReference type="PANTHER" id="PTHR16557">
    <property type="entry name" value="ALKYLATED DNA REPAIR PROTEIN ALKB-RELATED"/>
    <property type="match status" value="1"/>
</dbReference>
<dbReference type="RefSeq" id="WP_185780547.1">
    <property type="nucleotide sequence ID" value="NZ_JACJUU010000014.1"/>
</dbReference>
<feature type="binding site" evidence="5">
    <location>
        <position position="73"/>
    </location>
    <ligand>
        <name>substrate</name>
    </ligand>
</feature>
<dbReference type="GO" id="GO:0005737">
    <property type="term" value="C:cytoplasm"/>
    <property type="evidence" value="ECO:0007669"/>
    <property type="project" value="TreeGrafter"/>
</dbReference>
<dbReference type="Pfam" id="PF13532">
    <property type="entry name" value="2OG-FeII_Oxy_2"/>
    <property type="match status" value="1"/>
</dbReference>
<evidence type="ECO:0000256" key="2">
    <source>
        <dbReference type="ARBA" id="ARBA00022964"/>
    </source>
</evidence>